<feature type="binding site" evidence="11">
    <location>
        <position position="563"/>
    </location>
    <ligand>
        <name>L-methionine</name>
        <dbReference type="ChEBI" id="CHEBI:57844"/>
    </ligand>
</feature>
<evidence type="ECO:0000256" key="5">
    <source>
        <dbReference type="ARBA" id="ARBA00022603"/>
    </source>
</evidence>
<dbReference type="Proteomes" id="UP000663602">
    <property type="component" value="Chromosome"/>
</dbReference>
<keyword evidence="8 12" id="KW-0479">Metal-binding</keyword>
<evidence type="ECO:0000256" key="6">
    <source>
        <dbReference type="ARBA" id="ARBA00022605"/>
    </source>
</evidence>
<evidence type="ECO:0000256" key="8">
    <source>
        <dbReference type="ARBA" id="ARBA00022723"/>
    </source>
</evidence>
<evidence type="ECO:0000256" key="4">
    <source>
        <dbReference type="ARBA" id="ARBA00012034"/>
    </source>
</evidence>
<dbReference type="InterPro" id="IPR013215">
    <property type="entry name" value="Cbl-indep_Met_Synth_N"/>
</dbReference>
<dbReference type="InterPro" id="IPR006276">
    <property type="entry name" value="Cobalamin-indep_Met_synthase"/>
</dbReference>
<evidence type="ECO:0000256" key="13">
    <source>
        <dbReference type="PIRSR" id="PIRSR000382-3"/>
    </source>
</evidence>
<feature type="domain" description="Cobalamin-independent methionine synthase MetE N-terminal" evidence="15">
    <location>
        <begin position="3"/>
        <end position="293"/>
    </location>
</feature>
<reference evidence="16" key="1">
    <citation type="submission" date="2021-02" db="EMBL/GenBank/DDBJ databases">
        <authorList>
            <person name="Franco D."/>
        </authorList>
    </citation>
    <scope>NUCLEOTIDE SEQUENCE</scope>
    <source>
        <strain evidence="16">DICMUL</strain>
    </source>
</reference>
<evidence type="ECO:0000256" key="7">
    <source>
        <dbReference type="ARBA" id="ARBA00022679"/>
    </source>
</evidence>
<comment type="cofactor">
    <cofactor evidence="12">
        <name>Zn(2+)</name>
        <dbReference type="ChEBI" id="CHEBI:29105"/>
    </cofactor>
    <text evidence="12">Binds 2 Zn(2+) ions per subunit.</text>
</comment>
<dbReference type="Pfam" id="PF08267">
    <property type="entry name" value="Meth_synt_1"/>
    <property type="match status" value="1"/>
</dbReference>
<dbReference type="NCBIfam" id="NF003556">
    <property type="entry name" value="PRK05222.1"/>
    <property type="match status" value="1"/>
</dbReference>
<dbReference type="EMBL" id="CP071410">
    <property type="protein sequence ID" value="QSW37870.1"/>
    <property type="molecule type" value="Genomic_DNA"/>
</dbReference>
<dbReference type="InterPro" id="IPR038071">
    <property type="entry name" value="UROD/MetE-like_sf"/>
</dbReference>
<dbReference type="InterPro" id="IPR002629">
    <property type="entry name" value="Met_Synth_C/arc"/>
</dbReference>
<feature type="binding site" evidence="11">
    <location>
        <begin position="478"/>
        <end position="479"/>
    </location>
    <ligand>
        <name>5-methyltetrahydropteroyltri-L-glutamate</name>
        <dbReference type="ChEBI" id="CHEBI:58207"/>
    </ligand>
</feature>
<dbReference type="GO" id="GO:0009086">
    <property type="term" value="P:methionine biosynthetic process"/>
    <property type="evidence" value="ECO:0007669"/>
    <property type="project" value="UniProtKB-KW"/>
</dbReference>
<dbReference type="GO" id="GO:0003871">
    <property type="term" value="F:5-methyltetrahydropteroyltriglutamate-homocysteine S-methyltransferase activity"/>
    <property type="evidence" value="ECO:0007669"/>
    <property type="project" value="UniProtKB-EC"/>
</dbReference>
<dbReference type="CDD" id="cd03311">
    <property type="entry name" value="CIMS_C_terminal_like"/>
    <property type="match status" value="1"/>
</dbReference>
<evidence type="ECO:0000313" key="17">
    <source>
        <dbReference type="Proteomes" id="UP000663602"/>
    </source>
</evidence>
<feature type="binding site" evidence="11">
    <location>
        <position position="113"/>
    </location>
    <ligand>
        <name>5-methyltetrahydropteroyltri-L-glutamate</name>
        <dbReference type="ChEBI" id="CHEBI:58207"/>
    </ligand>
</feature>
<dbReference type="GO" id="GO:0032259">
    <property type="term" value="P:methylation"/>
    <property type="evidence" value="ECO:0007669"/>
    <property type="project" value="UniProtKB-KW"/>
</dbReference>
<keyword evidence="10" id="KW-0486">Methionine biosynthesis</keyword>
<protein>
    <recommendedName>
        <fullName evidence="4">5-methyltetrahydropteroyltriglutamate--homocysteine S-methyltransferase</fullName>
        <ecNumber evidence="4">2.1.1.14</ecNumber>
    </recommendedName>
</protein>
<sequence length="724" mass="84310">MIKTHIIGTPIIGKNRELKTAFENYIFKKTTQLTQVKTTIKNIIKNIIHSQKNLDIITVGLFNYPDQLTYTTICLGILYKKLTKKTIINTLIKITRGSHTTKPFKMLKWFGTNFHYFTPEIKYPLTPTINLNYIKYEISLCKKLRKNKIKLALIGPYTLIKLSKLDRPKRLTLEIINRYKKLIKLAQQKGITYFQLEEPAVNNKLKLSEIHKLKTYYKALNTTTKIIFTNYFSKVTKILKHINTYGIHIDKFQNNLKTHNLTKFKLISIGIINGENIWISDLKTAKIALKKLKLKNLLIAPNCSTKHIPYDIAPEQTKIKNLLAFAKQKHSELITLKQAYRGINTAAYNTNMQLIKYFKTCIQIPTISYHKKISPHTHISQKDIKLPILPLTTIGSFPQTKQIRNLRQQLKNKEISTKYYNKTILNKIKQIVKIQQQHKVDVLSNGELERNDMVQYFCEMLTGCYITQNGWVQSYCTRCTKPPIIWGKPKFKNIKSSLKFLKPLKTIKANHKKYIITGPITITKWAFIREDIKPQTIIFRIATSINDALHKIIKQGFKIIQIDEPAIIELLHKNPNKTTQKLIIKAFNICCNNLNKHNIQIQTHICYSNIKKREINLIKQLHTDVLLLEANKNITETIKQIKKYKLTHSMEIGIGIYNVHANIIPNSKTLYNKIKTIISKLNYRKVWINPDCGLKTKNITEVTLFLKRTSKILKQLRKQIKTQS</sequence>
<dbReference type="EC" id="2.1.1.14" evidence="4"/>
<comment type="similarity">
    <text evidence="3">Belongs to the vitamin-B12 independent methionine synthase family.</text>
</comment>
<evidence type="ECO:0000313" key="16">
    <source>
        <dbReference type="EMBL" id="QSW37870.1"/>
    </source>
</evidence>
<evidence type="ECO:0000256" key="12">
    <source>
        <dbReference type="PIRSR" id="PIRSR000382-2"/>
    </source>
</evidence>
<dbReference type="PANTHER" id="PTHR30519">
    <property type="entry name" value="5-METHYLTETRAHYDROPTEROYLTRIGLUTAMATE--HOMOCYSTEINE METHYLTRANSFERASE"/>
    <property type="match status" value="1"/>
</dbReference>
<feature type="binding site" evidence="11">
    <location>
        <position position="19"/>
    </location>
    <ligand>
        <name>5-methyltetrahydropteroyltri-L-glutamate</name>
        <dbReference type="ChEBI" id="CHEBI:58207"/>
    </ligand>
</feature>
<feature type="binding site" evidence="11">
    <location>
        <begin position="394"/>
        <end position="396"/>
    </location>
    <ligand>
        <name>L-homocysteine</name>
        <dbReference type="ChEBI" id="CHEBI:58199"/>
    </ligand>
</feature>
<dbReference type="PIRSF" id="PIRSF000382">
    <property type="entry name" value="MeTrfase_B12_ind"/>
    <property type="match status" value="1"/>
</dbReference>
<keyword evidence="5 16" id="KW-0489">Methyltransferase</keyword>
<keyword evidence="9 12" id="KW-0862">Zinc</keyword>
<feature type="binding site" evidence="11">
    <location>
        <position position="563"/>
    </location>
    <ligand>
        <name>L-homocysteine</name>
        <dbReference type="ChEBI" id="CHEBI:58199"/>
    </ligand>
</feature>
<evidence type="ECO:0000256" key="1">
    <source>
        <dbReference type="ARBA" id="ARBA00002777"/>
    </source>
</evidence>
<proteinExistence type="inferred from homology"/>
<evidence type="ECO:0000256" key="10">
    <source>
        <dbReference type="ARBA" id="ARBA00023167"/>
    </source>
</evidence>
<feature type="binding site" evidence="11">
    <location>
        <position position="525"/>
    </location>
    <ligand>
        <name>5-methyltetrahydropteroyltri-L-glutamate</name>
        <dbReference type="ChEBI" id="CHEBI:58207"/>
    </ligand>
</feature>
<feature type="binding site" evidence="12">
    <location>
        <position position="606"/>
    </location>
    <ligand>
        <name>Zn(2+)</name>
        <dbReference type="ChEBI" id="CHEBI:29105"/>
        <label>1</label>
        <note>catalytic</note>
    </ligand>
</feature>
<dbReference type="SUPFAM" id="SSF51726">
    <property type="entry name" value="UROD/MetE-like"/>
    <property type="match status" value="2"/>
</dbReference>
<feature type="binding site" evidence="12">
    <location>
        <position position="692"/>
    </location>
    <ligand>
        <name>Zn(2+)</name>
        <dbReference type="ChEBI" id="CHEBI:29105"/>
        <label>1</label>
        <note>catalytic</note>
    </ligand>
</feature>
<name>A0A974X778_9PROT</name>
<dbReference type="Gene3D" id="3.20.20.210">
    <property type="match status" value="2"/>
</dbReference>
<evidence type="ECO:0000256" key="9">
    <source>
        <dbReference type="ARBA" id="ARBA00022833"/>
    </source>
</evidence>
<evidence type="ECO:0000256" key="3">
    <source>
        <dbReference type="ARBA" id="ARBA00009553"/>
    </source>
</evidence>
<gene>
    <name evidence="16" type="primary">metE</name>
    <name evidence="16" type="ORF">JSR02_00170</name>
</gene>
<evidence type="ECO:0000259" key="14">
    <source>
        <dbReference type="Pfam" id="PF01717"/>
    </source>
</evidence>
<accession>A0A974X778</accession>
<evidence type="ECO:0000259" key="15">
    <source>
        <dbReference type="Pfam" id="PF08267"/>
    </source>
</evidence>
<feature type="active site" description="Proton donor" evidence="13">
    <location>
        <position position="660"/>
    </location>
</feature>
<dbReference type="Pfam" id="PF01717">
    <property type="entry name" value="Meth_synt_2"/>
    <property type="match status" value="1"/>
</dbReference>
<feature type="domain" description="Cobalamin-independent methionine synthase MetE C-terminal/archaeal" evidence="14">
    <location>
        <begin position="389"/>
        <end position="709"/>
    </location>
</feature>
<comment type="function">
    <text evidence="1">Catalyzes the transfer of a methyl group from 5-methyltetrahydrofolate to homocysteine resulting in methionine formation.</text>
</comment>
<feature type="binding site" evidence="11">
    <location>
        <begin position="394"/>
        <end position="396"/>
    </location>
    <ligand>
        <name>L-methionine</name>
        <dbReference type="ChEBI" id="CHEBI:57844"/>
    </ligand>
</feature>
<feature type="binding site" evidence="12">
    <location>
        <position position="604"/>
    </location>
    <ligand>
        <name>Zn(2+)</name>
        <dbReference type="ChEBI" id="CHEBI:29105"/>
        <label>1</label>
        <note>catalytic</note>
    </ligand>
</feature>
<feature type="binding site" evidence="11">
    <location>
        <position position="447"/>
    </location>
    <ligand>
        <name>L-methionine</name>
        <dbReference type="ChEBI" id="CHEBI:57844"/>
    </ligand>
</feature>
<keyword evidence="7 16" id="KW-0808">Transferase</keyword>
<feature type="binding site" evidence="12">
    <location>
        <position position="629"/>
    </location>
    <ligand>
        <name>Zn(2+)</name>
        <dbReference type="ChEBI" id="CHEBI:29105"/>
        <label>1</label>
        <note>catalytic</note>
    </ligand>
</feature>
<dbReference type="AlphaFoldDB" id="A0A974X778"/>
<evidence type="ECO:0000256" key="2">
    <source>
        <dbReference type="ARBA" id="ARBA00004681"/>
    </source>
</evidence>
<comment type="pathway">
    <text evidence="2">Amino-acid biosynthesis; L-methionine biosynthesis via de novo pathway; L-methionine from L-homocysteine (MetE route): step 1/1.</text>
</comment>
<reference evidence="16" key="2">
    <citation type="submission" date="2021-03" db="EMBL/GenBank/DDBJ databases">
        <title>Alternative transmission patterns in independently acquired nutritional co-symbionts of Dictyopharidae planthoppers.</title>
        <authorList>
            <person name="Michalik A."/>
            <person name="Lukasik P."/>
        </authorList>
    </citation>
    <scope>NUCLEOTIDE SEQUENCE</scope>
    <source>
        <strain evidence="16">DICMUL</strain>
    </source>
</reference>
<organism evidence="16 17">
    <name type="scientific">Candidatus Vidania fulgoroideorum</name>
    <dbReference type="NCBI Taxonomy" id="881286"/>
    <lineage>
        <taxon>Bacteria</taxon>
        <taxon>Pseudomonadati</taxon>
        <taxon>Pseudomonadota</taxon>
        <taxon>Betaproteobacteria</taxon>
        <taxon>Candidatus Vidania</taxon>
    </lineage>
</organism>
<evidence type="ECO:0000256" key="11">
    <source>
        <dbReference type="PIRSR" id="PIRSR000382-1"/>
    </source>
</evidence>
<dbReference type="GO" id="GO:0008270">
    <property type="term" value="F:zinc ion binding"/>
    <property type="evidence" value="ECO:0007669"/>
    <property type="project" value="InterPro"/>
</dbReference>
<keyword evidence="6" id="KW-0028">Amino-acid biosynthesis</keyword>